<organism evidence="1 2">
    <name type="scientific">Polytolypa hystricis (strain UAMH7299)</name>
    <dbReference type="NCBI Taxonomy" id="1447883"/>
    <lineage>
        <taxon>Eukaryota</taxon>
        <taxon>Fungi</taxon>
        <taxon>Dikarya</taxon>
        <taxon>Ascomycota</taxon>
        <taxon>Pezizomycotina</taxon>
        <taxon>Eurotiomycetes</taxon>
        <taxon>Eurotiomycetidae</taxon>
        <taxon>Onygenales</taxon>
        <taxon>Onygenales incertae sedis</taxon>
        <taxon>Polytolypa</taxon>
    </lineage>
</organism>
<dbReference type="STRING" id="1447883.A0A2B7YIE0"/>
<reference evidence="1 2" key="1">
    <citation type="submission" date="2017-10" db="EMBL/GenBank/DDBJ databases">
        <title>Comparative genomics in systemic dimorphic fungi from Ajellomycetaceae.</title>
        <authorList>
            <person name="Munoz J.F."/>
            <person name="Mcewen J.G."/>
            <person name="Clay O.K."/>
            <person name="Cuomo C.A."/>
        </authorList>
    </citation>
    <scope>NUCLEOTIDE SEQUENCE [LARGE SCALE GENOMIC DNA]</scope>
    <source>
        <strain evidence="1 2">UAMH7299</strain>
    </source>
</reference>
<dbReference type="PANTHER" id="PTHR46035:SF3">
    <property type="entry name" value="TRANSLOCATION PROTEIN SEC72"/>
    <property type="match status" value="1"/>
</dbReference>
<dbReference type="InterPro" id="IPR011990">
    <property type="entry name" value="TPR-like_helical_dom_sf"/>
</dbReference>
<dbReference type="GO" id="GO:0051879">
    <property type="term" value="F:Hsp90 protein binding"/>
    <property type="evidence" value="ECO:0007669"/>
    <property type="project" value="TreeGrafter"/>
</dbReference>
<dbReference type="AlphaFoldDB" id="A0A2B7YIE0"/>
<name>A0A2B7YIE0_POLH7</name>
<keyword evidence="2" id="KW-1185">Reference proteome</keyword>
<protein>
    <recommendedName>
        <fullName evidence="3">Translocation protein sec72</fullName>
    </recommendedName>
</protein>
<dbReference type="PANTHER" id="PTHR46035">
    <property type="entry name" value="TETRATRICOPEPTIDE REPEAT PROTEIN 4"/>
    <property type="match status" value="1"/>
</dbReference>
<comment type="caution">
    <text evidence="1">The sequence shown here is derived from an EMBL/GenBank/DDBJ whole genome shotgun (WGS) entry which is preliminary data.</text>
</comment>
<dbReference type="GO" id="GO:0006457">
    <property type="term" value="P:protein folding"/>
    <property type="evidence" value="ECO:0007669"/>
    <property type="project" value="TreeGrafter"/>
</dbReference>
<evidence type="ECO:0000313" key="2">
    <source>
        <dbReference type="Proteomes" id="UP000224634"/>
    </source>
</evidence>
<gene>
    <name evidence="1" type="ORF">AJ80_03645</name>
</gene>
<dbReference type="GO" id="GO:0005634">
    <property type="term" value="C:nucleus"/>
    <property type="evidence" value="ECO:0007669"/>
    <property type="project" value="TreeGrafter"/>
</dbReference>
<dbReference type="OrthoDB" id="433738at2759"/>
<accession>A0A2B7YIE0</accession>
<evidence type="ECO:0000313" key="1">
    <source>
        <dbReference type="EMBL" id="PGH20377.1"/>
    </source>
</evidence>
<dbReference type="GO" id="GO:0005829">
    <property type="term" value="C:cytosol"/>
    <property type="evidence" value="ECO:0007669"/>
    <property type="project" value="TreeGrafter"/>
</dbReference>
<dbReference type="EMBL" id="PDNA01000041">
    <property type="protein sequence ID" value="PGH20377.1"/>
    <property type="molecule type" value="Genomic_DNA"/>
</dbReference>
<evidence type="ECO:0008006" key="3">
    <source>
        <dbReference type="Google" id="ProtNLM"/>
    </source>
</evidence>
<proteinExistence type="predicted"/>
<sequence length="210" mass="22812">MASSDAETFIQHPLILDPSSKAISAPSSTSSSALTDELESLNQLHRALISLDGPTVPPPPRPVNPKRSAQISKLRDTANAAYRKGTFPEAVKLYTYAIDMALGRPGWEPVGLVREELSGLYANRSQAYMSQQLWAEAWVDAKTSLECAMGGNAKAWWRGGKSLVEMGRYEEAGKWIRTGVEVEGKTSESGKELAALLEDAEKGMERTKSG</sequence>
<dbReference type="Gene3D" id="1.25.40.10">
    <property type="entry name" value="Tetratricopeptide repeat domain"/>
    <property type="match status" value="1"/>
</dbReference>
<dbReference type="GO" id="GO:0030544">
    <property type="term" value="F:Hsp70 protein binding"/>
    <property type="evidence" value="ECO:0007669"/>
    <property type="project" value="TreeGrafter"/>
</dbReference>
<dbReference type="SUPFAM" id="SSF48452">
    <property type="entry name" value="TPR-like"/>
    <property type="match status" value="1"/>
</dbReference>
<dbReference type="Proteomes" id="UP000224634">
    <property type="component" value="Unassembled WGS sequence"/>
</dbReference>